<evidence type="ECO:0000313" key="4">
    <source>
        <dbReference type="Proteomes" id="UP000245910"/>
    </source>
</evidence>
<dbReference type="SMART" id="SM00554">
    <property type="entry name" value="FAS1"/>
    <property type="match status" value="2"/>
</dbReference>
<dbReference type="GO" id="GO:0000329">
    <property type="term" value="C:fungal-type vacuole membrane"/>
    <property type="evidence" value="ECO:0007669"/>
    <property type="project" value="TreeGrafter"/>
</dbReference>
<feature type="domain" description="FAS1" evidence="2">
    <location>
        <begin position="130"/>
        <end position="280"/>
    </location>
</feature>
<evidence type="ECO:0000256" key="1">
    <source>
        <dbReference type="SAM" id="Phobius"/>
    </source>
</evidence>
<protein>
    <recommendedName>
        <fullName evidence="2">FAS1 domain-containing protein</fullName>
    </recommendedName>
</protein>
<organism evidence="3 4">
    <name type="scientific">Fusarium venenatum</name>
    <dbReference type="NCBI Taxonomy" id="56646"/>
    <lineage>
        <taxon>Eukaryota</taxon>
        <taxon>Fungi</taxon>
        <taxon>Dikarya</taxon>
        <taxon>Ascomycota</taxon>
        <taxon>Pezizomycotina</taxon>
        <taxon>Sordariomycetes</taxon>
        <taxon>Hypocreomycetidae</taxon>
        <taxon>Hypocreales</taxon>
        <taxon>Nectriaceae</taxon>
        <taxon>Fusarium</taxon>
    </lineage>
</organism>
<keyword evidence="1" id="KW-0472">Membrane</keyword>
<keyword evidence="4" id="KW-1185">Reference proteome</keyword>
<dbReference type="GO" id="GO:0016236">
    <property type="term" value="P:macroautophagy"/>
    <property type="evidence" value="ECO:0007669"/>
    <property type="project" value="TreeGrafter"/>
</dbReference>
<proteinExistence type="predicted"/>
<dbReference type="InterPro" id="IPR000782">
    <property type="entry name" value="FAS1_domain"/>
</dbReference>
<dbReference type="InterPro" id="IPR050904">
    <property type="entry name" value="Adhesion/Biosynth-related"/>
</dbReference>
<dbReference type="Gene3D" id="2.30.180.10">
    <property type="entry name" value="FAS1 domain"/>
    <property type="match status" value="2"/>
</dbReference>
<dbReference type="PANTHER" id="PTHR10900:SF77">
    <property type="entry name" value="FI19380P1"/>
    <property type="match status" value="1"/>
</dbReference>
<keyword evidence="1" id="KW-0812">Transmembrane</keyword>
<dbReference type="Proteomes" id="UP000245910">
    <property type="component" value="Chromosome II"/>
</dbReference>
<dbReference type="AlphaFoldDB" id="A0A2L2TK93"/>
<dbReference type="SUPFAM" id="SSF82153">
    <property type="entry name" value="FAS1 domain"/>
    <property type="match status" value="2"/>
</dbReference>
<dbReference type="PANTHER" id="PTHR10900">
    <property type="entry name" value="PERIOSTIN-RELATED"/>
    <property type="match status" value="1"/>
</dbReference>
<dbReference type="STRING" id="56646.A0A2L2TK93"/>
<dbReference type="EMBL" id="LN649230">
    <property type="protein sequence ID" value="CEI60710.1"/>
    <property type="molecule type" value="Genomic_DNA"/>
</dbReference>
<dbReference type="Pfam" id="PF02469">
    <property type="entry name" value="Fasciclin"/>
    <property type="match status" value="2"/>
</dbReference>
<evidence type="ECO:0000313" key="3">
    <source>
        <dbReference type="EMBL" id="CEI60710.1"/>
    </source>
</evidence>
<name>A0A2L2TK93_9HYPO</name>
<reference evidence="4" key="1">
    <citation type="submission" date="2014-10" db="EMBL/GenBank/DDBJ databases">
        <authorList>
            <person name="King R."/>
        </authorList>
    </citation>
    <scope>NUCLEOTIDE SEQUENCE [LARGE SCALE GENOMIC DNA]</scope>
    <source>
        <strain evidence="4">A3/5</strain>
    </source>
</reference>
<evidence type="ECO:0000259" key="2">
    <source>
        <dbReference type="PROSITE" id="PS50213"/>
    </source>
</evidence>
<dbReference type="PROSITE" id="PS50213">
    <property type="entry name" value="FAS1"/>
    <property type="match status" value="2"/>
</dbReference>
<dbReference type="InterPro" id="IPR036378">
    <property type="entry name" value="FAS1_dom_sf"/>
</dbReference>
<feature type="transmembrane region" description="Helical" evidence="1">
    <location>
        <begin position="107"/>
        <end position="125"/>
    </location>
</feature>
<keyword evidence="1" id="KW-1133">Transmembrane helix</keyword>
<accession>A0A2L2TK93</accession>
<feature type="domain" description="FAS1" evidence="2">
    <location>
        <begin position="283"/>
        <end position="410"/>
    </location>
</feature>
<sequence length="504" mass="54915">MREDPSRLRSSSRAVLSSVERLPPPVSVSLFSLVILKHIPLIQRVDHTPFRCIHSFIINNSIVRPDTGLHTCFLSWILHRVTFIGESFGQNANDFSITSHTRTYAMLIFRAFAGIASIVALVGAAETNQPMDLGSVLSRHPKLSTYYKLIKKFPDILMQLPSYDGVTIVAPSNDAFEQIPYSPLSKIWDPNDAKTTTPILQYHILQGTISTMKLKAGPAYVKPTLLMDPKWSNVTAGQNILINKQPDDVVFSTRYGNRATVINYDIKFQGGLIQIVDSLLIPPSGVLQVLMASKVESFLGGLFKAGLMPDLADRKDVTVFAPRDQAMESVGSTLKSMSRKELARVMGYHIVPGKVLVSTDLENATSLKTLEGEDTYIRQIGNEKFINSAKIITTDILISNGILHIISNVNNPKDADAVPNPTLWAQKPVFKSAGADDVFHSAIPCTSDCPVTNTPVSTPVENNVATTPWFNTRSSTGEAAARATAQIARAALGIVGVGAGMAFL</sequence>